<evidence type="ECO:0000313" key="2">
    <source>
        <dbReference type="EMBL" id="OCL98831.1"/>
    </source>
</evidence>
<dbReference type="Proteomes" id="UP000093281">
    <property type="component" value="Unassembled WGS sequence"/>
</dbReference>
<dbReference type="EMBL" id="LCUJ01000004">
    <property type="protein sequence ID" value="OCL98831.1"/>
    <property type="molecule type" value="Genomic_DNA"/>
</dbReference>
<keyword evidence="1" id="KW-0812">Transmembrane</keyword>
<accession>A0A1C0B691</accession>
<evidence type="ECO:0000313" key="3">
    <source>
        <dbReference type="Proteomes" id="UP000093281"/>
    </source>
</evidence>
<reference evidence="3" key="1">
    <citation type="submission" date="2015-05" db="EMBL/GenBank/DDBJ databases">
        <authorList>
            <person name="Rovetto F."/>
            <person name="Cocolin L."/>
            <person name="Illeghems K."/>
            <person name="Van Nieuwerburgh F."/>
            <person name="Houf K."/>
        </authorList>
    </citation>
    <scope>NUCLEOTIDE SEQUENCE [LARGE SCALE GENOMIC DNA]</scope>
    <source>
        <strain evidence="3">DU22</strain>
    </source>
</reference>
<organism evidence="2 3">
    <name type="scientific">Aliarcobacter thereius</name>
    <dbReference type="NCBI Taxonomy" id="544718"/>
    <lineage>
        <taxon>Bacteria</taxon>
        <taxon>Pseudomonadati</taxon>
        <taxon>Campylobacterota</taxon>
        <taxon>Epsilonproteobacteria</taxon>
        <taxon>Campylobacterales</taxon>
        <taxon>Arcobacteraceae</taxon>
        <taxon>Aliarcobacter</taxon>
    </lineage>
</organism>
<feature type="transmembrane region" description="Helical" evidence="1">
    <location>
        <begin position="20"/>
        <end position="43"/>
    </location>
</feature>
<sequence>MRNNLDREKENLYKNLSSGINWAKGFSVVGVILFILMFSFIVFNTMSMHKEFDKRSEDWDKSRQETLKRWDEKQKAWDQKFNDKKEEFKQNRNF</sequence>
<proteinExistence type="predicted"/>
<dbReference type="AlphaFoldDB" id="A0A1C0B691"/>
<comment type="caution">
    <text evidence="2">The sequence shown here is derived from an EMBL/GenBank/DDBJ whole genome shotgun (WGS) entry which is preliminary data.</text>
</comment>
<protein>
    <submittedName>
        <fullName evidence="2">Uncharacterized protein</fullName>
    </submittedName>
</protein>
<gene>
    <name evidence="2" type="ORF">AAX29_01341</name>
</gene>
<keyword evidence="1" id="KW-1133">Transmembrane helix</keyword>
<keyword evidence="1" id="KW-0472">Membrane</keyword>
<dbReference type="RefSeq" id="WP_066186494.1">
    <property type="nucleotide sequence ID" value="NZ_LCUJ01000004.1"/>
</dbReference>
<name>A0A1C0B691_9BACT</name>
<evidence type="ECO:0000256" key="1">
    <source>
        <dbReference type="SAM" id="Phobius"/>
    </source>
</evidence>